<gene>
    <name evidence="3" type="ORF">GCM10018793_31940</name>
</gene>
<name>A0A919L0B6_9ACTN</name>
<dbReference type="InterPro" id="IPR000868">
    <property type="entry name" value="Isochorismatase-like_dom"/>
</dbReference>
<dbReference type="InterPro" id="IPR050272">
    <property type="entry name" value="Isochorismatase-like_hydrls"/>
</dbReference>
<comment type="caution">
    <text evidence="3">The sequence shown here is derived from an EMBL/GenBank/DDBJ whole genome shotgun (WGS) entry which is preliminary data.</text>
</comment>
<organism evidence="3 4">
    <name type="scientific">Streptomyces sulfonofaciens</name>
    <dbReference type="NCBI Taxonomy" id="68272"/>
    <lineage>
        <taxon>Bacteria</taxon>
        <taxon>Bacillati</taxon>
        <taxon>Actinomycetota</taxon>
        <taxon>Actinomycetes</taxon>
        <taxon>Kitasatosporales</taxon>
        <taxon>Streptomycetaceae</taxon>
        <taxon>Streptomyces</taxon>
    </lineage>
</organism>
<keyword evidence="4" id="KW-1185">Reference proteome</keyword>
<dbReference type="Gene3D" id="3.40.50.850">
    <property type="entry name" value="Isochorismatase-like"/>
    <property type="match status" value="1"/>
</dbReference>
<evidence type="ECO:0000256" key="1">
    <source>
        <dbReference type="ARBA" id="ARBA00022801"/>
    </source>
</evidence>
<dbReference type="EMBL" id="BNCD01000008">
    <property type="protein sequence ID" value="GHH79362.1"/>
    <property type="molecule type" value="Genomic_DNA"/>
</dbReference>
<dbReference type="GO" id="GO:0016787">
    <property type="term" value="F:hydrolase activity"/>
    <property type="evidence" value="ECO:0007669"/>
    <property type="project" value="UniProtKB-KW"/>
</dbReference>
<dbReference type="PANTHER" id="PTHR43540:SF1">
    <property type="entry name" value="ISOCHORISMATASE HYDROLASE"/>
    <property type="match status" value="1"/>
</dbReference>
<reference evidence="3" key="2">
    <citation type="submission" date="2020-09" db="EMBL/GenBank/DDBJ databases">
        <authorList>
            <person name="Sun Q."/>
            <person name="Ohkuma M."/>
        </authorList>
    </citation>
    <scope>NUCLEOTIDE SEQUENCE</scope>
    <source>
        <strain evidence="3">JCM 5069</strain>
    </source>
</reference>
<dbReference type="RefSeq" id="WP_189932433.1">
    <property type="nucleotide sequence ID" value="NZ_BNCD01000008.1"/>
</dbReference>
<evidence type="ECO:0000313" key="4">
    <source>
        <dbReference type="Proteomes" id="UP000603708"/>
    </source>
</evidence>
<accession>A0A919L0B6</accession>
<reference evidence="3" key="1">
    <citation type="journal article" date="2014" name="Int. J. Syst. Evol. Microbiol.">
        <title>Complete genome sequence of Corynebacterium casei LMG S-19264T (=DSM 44701T), isolated from a smear-ripened cheese.</title>
        <authorList>
            <consortium name="US DOE Joint Genome Institute (JGI-PGF)"/>
            <person name="Walter F."/>
            <person name="Albersmeier A."/>
            <person name="Kalinowski J."/>
            <person name="Ruckert C."/>
        </authorList>
    </citation>
    <scope>NUCLEOTIDE SEQUENCE</scope>
    <source>
        <strain evidence="3">JCM 5069</strain>
    </source>
</reference>
<feature type="domain" description="Isochorismatase-like" evidence="2">
    <location>
        <begin position="39"/>
        <end position="222"/>
    </location>
</feature>
<proteinExistence type="predicted"/>
<dbReference type="AlphaFoldDB" id="A0A919L0B6"/>
<keyword evidence="1" id="KW-0378">Hydrolase</keyword>
<evidence type="ECO:0000313" key="3">
    <source>
        <dbReference type="EMBL" id="GHH79362.1"/>
    </source>
</evidence>
<sequence>MEHGTGGAPDWRARLNGEERARIDGAGFGRRVGIGQRPAVVVIDVQNYMVGPPPAAPAGPYPSACGEAGKAAVEVLSRFLPAARELDVPIFYTCFELAPDGSDGGVYLRKRDLLAIDGWCLSGTVGAQIVPAAAPGPRDIVMVKKKPSAFFGTPLLPLLVDRGVDSLLVTGGSTSNCVRATCVDAMSYNYRTTIVEDCVFDRFERSHTTALFDLDRQYGDVRPAADVLAELAGRVAAP</sequence>
<dbReference type="PANTHER" id="PTHR43540">
    <property type="entry name" value="PEROXYUREIDOACRYLATE/UREIDOACRYLATE AMIDOHYDROLASE-RELATED"/>
    <property type="match status" value="1"/>
</dbReference>
<dbReference type="Pfam" id="PF00857">
    <property type="entry name" value="Isochorismatase"/>
    <property type="match status" value="1"/>
</dbReference>
<protein>
    <submittedName>
        <fullName evidence="3">N-carbamoylsarcosine amidase</fullName>
    </submittedName>
</protein>
<dbReference type="SUPFAM" id="SSF52499">
    <property type="entry name" value="Isochorismatase-like hydrolases"/>
    <property type="match status" value="1"/>
</dbReference>
<dbReference type="Proteomes" id="UP000603708">
    <property type="component" value="Unassembled WGS sequence"/>
</dbReference>
<dbReference type="InterPro" id="IPR036380">
    <property type="entry name" value="Isochorismatase-like_sf"/>
</dbReference>
<evidence type="ECO:0000259" key="2">
    <source>
        <dbReference type="Pfam" id="PF00857"/>
    </source>
</evidence>